<dbReference type="RefSeq" id="WP_068406549.1">
    <property type="nucleotide sequence ID" value="NZ_CP014504.1"/>
</dbReference>
<dbReference type="PATRIC" id="fig|188932.3.peg.5135"/>
<dbReference type="InterPro" id="IPR034804">
    <property type="entry name" value="SQR/QFR_C/D"/>
</dbReference>
<dbReference type="Proteomes" id="UP000071561">
    <property type="component" value="Chromosome"/>
</dbReference>
<dbReference type="InterPro" id="IPR011138">
    <property type="entry name" value="Cytochrome_b-558"/>
</dbReference>
<dbReference type="SUPFAM" id="SSF81343">
    <property type="entry name" value="Fumarate reductase respiratory complex transmembrane subunits"/>
    <property type="match status" value="1"/>
</dbReference>
<name>A0A127VKE1_9SPHI</name>
<accession>A0A127VKE1</accession>
<keyword evidence="1" id="KW-1133">Transmembrane helix</keyword>
<dbReference type="NCBIfam" id="TIGR02046">
    <property type="entry name" value="sdhC_b558_fam"/>
    <property type="match status" value="1"/>
</dbReference>
<evidence type="ECO:0000256" key="1">
    <source>
        <dbReference type="SAM" id="Phobius"/>
    </source>
</evidence>
<feature type="transmembrane region" description="Helical" evidence="1">
    <location>
        <begin position="156"/>
        <end position="175"/>
    </location>
</feature>
<dbReference type="EMBL" id="CP014504">
    <property type="protein sequence ID" value="AMQ01773.1"/>
    <property type="molecule type" value="Genomic_DNA"/>
</dbReference>
<evidence type="ECO:0000313" key="3">
    <source>
        <dbReference type="Proteomes" id="UP000071561"/>
    </source>
</evidence>
<dbReference type="Gene3D" id="1.20.1300.10">
    <property type="entry name" value="Fumarate reductase/succinate dehydrogenase, transmembrane subunit"/>
    <property type="match status" value="1"/>
</dbReference>
<gene>
    <name evidence="2" type="ORF">AY601_4955</name>
</gene>
<feature type="transmembrane region" description="Helical" evidence="1">
    <location>
        <begin position="105"/>
        <end position="124"/>
    </location>
</feature>
<dbReference type="GO" id="GO:0016020">
    <property type="term" value="C:membrane"/>
    <property type="evidence" value="ECO:0007669"/>
    <property type="project" value="InterPro"/>
</dbReference>
<feature type="transmembrane region" description="Helical" evidence="1">
    <location>
        <begin position="195"/>
        <end position="218"/>
    </location>
</feature>
<keyword evidence="1" id="KW-0472">Membrane</keyword>
<dbReference type="OrthoDB" id="9802842at2"/>
<reference evidence="2 3" key="1">
    <citation type="submission" date="2016-03" db="EMBL/GenBank/DDBJ databases">
        <title>Complete genome sequence of Pedobacter cryoconitis PAMC 27485.</title>
        <authorList>
            <person name="Lee J."/>
            <person name="Kim O.-S."/>
        </authorList>
    </citation>
    <scope>NUCLEOTIDE SEQUENCE [LARGE SCALE GENOMIC DNA]</scope>
    <source>
        <strain evidence="2 3">PAMC 27485</strain>
    </source>
</reference>
<dbReference type="KEGG" id="pcm:AY601_4955"/>
<keyword evidence="1" id="KW-0812">Transmembrane</keyword>
<sequence length="227" mass="26131">MKLTFLKSTLSRKNLMALTGLFLCFFLVIHLLGNLQLLLPADRAAERFNHYSDLLSGNIFIKMISYVLYLSLIAHAVDALIITVRNKQTATKYAYDNRKQASKWYSRNMGILGTILLIFLVIHFKDFWYVYKFGTVPFDRNGNKDLYVVVVHAFKSWWYVLLYVLSMFALGFHLLHGFKSAVRTLGLYHPGYAALVQTFGTVYSYAITIGFAVIPVYVHLTQFGLWN</sequence>
<organism evidence="2 3">
    <name type="scientific">Pedobacter cryoconitis</name>
    <dbReference type="NCBI Taxonomy" id="188932"/>
    <lineage>
        <taxon>Bacteria</taxon>
        <taxon>Pseudomonadati</taxon>
        <taxon>Bacteroidota</taxon>
        <taxon>Sphingobacteriia</taxon>
        <taxon>Sphingobacteriales</taxon>
        <taxon>Sphingobacteriaceae</taxon>
        <taxon>Pedobacter</taxon>
    </lineage>
</organism>
<dbReference type="CDD" id="cd03498">
    <property type="entry name" value="SQR_TypeB_2_TM"/>
    <property type="match status" value="1"/>
</dbReference>
<feature type="transmembrane region" description="Helical" evidence="1">
    <location>
        <begin position="64"/>
        <end position="84"/>
    </location>
</feature>
<proteinExistence type="predicted"/>
<dbReference type="AlphaFoldDB" id="A0A127VKE1"/>
<keyword evidence="3" id="KW-1185">Reference proteome</keyword>
<protein>
    <submittedName>
        <fullName evidence="2">Succinate dehydrogenase</fullName>
    </submittedName>
</protein>
<evidence type="ECO:0000313" key="2">
    <source>
        <dbReference type="EMBL" id="AMQ01773.1"/>
    </source>
</evidence>